<name>A0A6B0R1K2_9CETA</name>
<sequence length="876" mass="98244">MSAPTPPRLLDLAGRHLLRAKHLDVSTLESLPTELFPSLFLEAFDGYRTETLKAMVQTWPFVRLPLGALIDLPHVGPLQAMLEALDALLAQKVGSRRCKLRVLDLRNTGQNFWSMWSGASSYGCSGSRMAAVAEPRSMTRQPSTPLKVFLDLCLKKRTLDNFLTYFLRWVEQRKSSIHLCCKKLKIVSMPMDKIVTVLSMVQLDCIQEVQVSCTWSLSTLATLAPFLGEMSNLQRLHLSHVHVSAFKKQEHDHVVQITSQFRRLGHLRDLHLESPSFLEGCLDQMLSLRNPQHPYKSKVLLILPPEHPQSCPEAHSSAVPHLLPGAAKGLLLVFCFLVNPPNMVEQQPGELGNGQQVMSLPYSQSASSVGRTAKTIFTGNSCYIGDKVWSEKPATSDLDSIQTRVIMSAYDPHRLVNLAAMSLVRDEALAISSLEYLPMELYPPLFMAAFSGRHSETLKAMVQAWPFAHLPLGGLMQKPHQGTIQAVLDGLDVLLAQKVHPRRCKLRVLDLRNTGQDFWNMWSGDMDHVPSSSLMAPVAEDMSRTKHPLTPLVVYIELCIKTKTSIKFLTYLLRWVEQWKGSMHLCCKKIKIISRSKENIKKILSMVKLNCVQEVELSLTQKLSTLAKFASLLGKMRNVQRLLLSPIHGSVAEEQDHQALVQFTSQILRLQNLWDLRMEGPSFLEGRLNQMLRCLKTSLYNISITNCLLTESDLTHLSQCWNICQLKGLNLNGVTLTNFHPELLQVLLEKVAGTLEELDLNLCGIMDSHLMAILPVLSSCSQLRVLSLCGNLISMTVLKSLLRHTDRLSALSLELYPAPRESYSSLGILHQERLAQLKAELWEFLTDLGCPRKICVSPSPCPHCGDDMCDHLSPNA</sequence>
<dbReference type="InterPro" id="IPR050694">
    <property type="entry name" value="LRRC14/PRAME"/>
</dbReference>
<evidence type="ECO:0000256" key="2">
    <source>
        <dbReference type="ARBA" id="ARBA00022737"/>
    </source>
</evidence>
<dbReference type="GO" id="GO:0005737">
    <property type="term" value="C:cytoplasm"/>
    <property type="evidence" value="ECO:0007669"/>
    <property type="project" value="TreeGrafter"/>
</dbReference>
<dbReference type="Gene3D" id="3.80.10.10">
    <property type="entry name" value="Ribonuclease Inhibitor"/>
    <property type="match status" value="1"/>
</dbReference>
<dbReference type="FunFam" id="3.80.10.10:FF:000354">
    <property type="entry name" value="Melanoma antigen preferentially expressed in tumors"/>
    <property type="match status" value="1"/>
</dbReference>
<reference evidence="3" key="1">
    <citation type="submission" date="2019-10" db="EMBL/GenBank/DDBJ databases">
        <title>The sequence and de novo assembly of the wild yak genome.</title>
        <authorList>
            <person name="Liu Y."/>
        </authorList>
    </citation>
    <scope>NUCLEOTIDE SEQUENCE [LARGE SCALE GENOMIC DNA]</scope>
    <source>
        <strain evidence="3">WY2019</strain>
    </source>
</reference>
<comment type="caution">
    <text evidence="3">The sequence shown here is derived from an EMBL/GenBank/DDBJ whole genome shotgun (WGS) entry which is preliminary data.</text>
</comment>
<evidence type="ECO:0000256" key="1">
    <source>
        <dbReference type="ARBA" id="ARBA00022614"/>
    </source>
</evidence>
<gene>
    <name evidence="3" type="ORF">E5288_WYG004916</name>
</gene>
<dbReference type="AlphaFoldDB" id="A0A6B0R1K2"/>
<dbReference type="PANTHER" id="PTHR14224:SF107">
    <property type="match status" value="1"/>
</dbReference>
<dbReference type="SUPFAM" id="SSF52047">
    <property type="entry name" value="RNI-like"/>
    <property type="match status" value="2"/>
</dbReference>
<dbReference type="PANTHER" id="PTHR14224">
    <property type="entry name" value="SIMILAR TO PREFERENTIALLY EXPRESSED ANTIGEN IN MELANOMA-LIKE 3"/>
    <property type="match status" value="1"/>
</dbReference>
<protein>
    <submittedName>
        <fullName evidence="3">Uncharacterized protein</fullName>
    </submittedName>
</protein>
<evidence type="ECO:0000313" key="3">
    <source>
        <dbReference type="EMBL" id="MXQ81714.1"/>
    </source>
</evidence>
<keyword evidence="1" id="KW-0433">Leucine-rich repeat</keyword>
<evidence type="ECO:0000313" key="4">
    <source>
        <dbReference type="Proteomes" id="UP000322234"/>
    </source>
</evidence>
<keyword evidence="4" id="KW-1185">Reference proteome</keyword>
<proteinExistence type="predicted"/>
<accession>A0A6B0R1K2</accession>
<dbReference type="InterPro" id="IPR032675">
    <property type="entry name" value="LRR_dom_sf"/>
</dbReference>
<dbReference type="EMBL" id="VBQZ03000009">
    <property type="protein sequence ID" value="MXQ81714.1"/>
    <property type="molecule type" value="Genomic_DNA"/>
</dbReference>
<organism evidence="3 4">
    <name type="scientific">Bos mutus</name>
    <name type="common">wild yak</name>
    <dbReference type="NCBI Taxonomy" id="72004"/>
    <lineage>
        <taxon>Eukaryota</taxon>
        <taxon>Metazoa</taxon>
        <taxon>Chordata</taxon>
        <taxon>Craniata</taxon>
        <taxon>Vertebrata</taxon>
        <taxon>Euteleostomi</taxon>
        <taxon>Mammalia</taxon>
        <taxon>Eutheria</taxon>
        <taxon>Laurasiatheria</taxon>
        <taxon>Artiodactyla</taxon>
        <taxon>Ruminantia</taxon>
        <taxon>Pecora</taxon>
        <taxon>Bovidae</taxon>
        <taxon>Bovinae</taxon>
        <taxon>Bos</taxon>
    </lineage>
</organism>
<keyword evidence="2" id="KW-0677">Repeat</keyword>
<dbReference type="Proteomes" id="UP000322234">
    <property type="component" value="Unassembled WGS sequence"/>
</dbReference>